<evidence type="ECO:0000256" key="3">
    <source>
        <dbReference type="ARBA" id="ARBA00023295"/>
    </source>
</evidence>
<keyword evidence="2 4" id="KW-0378">Hydrolase</keyword>
<keyword evidence="3 4" id="KW-0326">Glycosidase</keyword>
<evidence type="ECO:0000256" key="4">
    <source>
        <dbReference type="RuleBase" id="RU361185"/>
    </source>
</evidence>
<dbReference type="InterPro" id="IPR048395">
    <property type="entry name" value="Glyco_hydro_31_C"/>
</dbReference>
<dbReference type="OrthoDB" id="10070917at2759"/>
<feature type="signal peptide" evidence="6">
    <location>
        <begin position="1"/>
        <end position="19"/>
    </location>
</feature>
<feature type="domain" description="Glycoside hydrolase family 31 TIM barrel" evidence="7">
    <location>
        <begin position="250"/>
        <end position="401"/>
    </location>
</feature>
<dbReference type="CDD" id="cd06592">
    <property type="entry name" value="GH31_NET37"/>
    <property type="match status" value="1"/>
</dbReference>
<dbReference type="AlphaFoldDB" id="A0A1W4WM59"/>
<name>A0A1W4WM59_AGRPL</name>
<evidence type="ECO:0000259" key="7">
    <source>
        <dbReference type="Pfam" id="PF01055"/>
    </source>
</evidence>
<comment type="similarity">
    <text evidence="1 4">Belongs to the glycosyl hydrolase 31 family.</text>
</comment>
<dbReference type="FunCoup" id="A0A1W4WM59">
    <property type="interactions" value="6"/>
</dbReference>
<dbReference type="GO" id="GO:0004553">
    <property type="term" value="F:hydrolase activity, hydrolyzing O-glycosyl compounds"/>
    <property type="evidence" value="ECO:0007669"/>
    <property type="project" value="InterPro"/>
</dbReference>
<evidence type="ECO:0000313" key="9">
    <source>
        <dbReference type="Proteomes" id="UP000192223"/>
    </source>
</evidence>
<dbReference type="SUPFAM" id="SSF51011">
    <property type="entry name" value="Glycosyl hydrolase domain"/>
    <property type="match status" value="1"/>
</dbReference>
<evidence type="ECO:0000256" key="1">
    <source>
        <dbReference type="ARBA" id="ARBA00007806"/>
    </source>
</evidence>
<dbReference type="InterPro" id="IPR017853">
    <property type="entry name" value="GH"/>
</dbReference>
<dbReference type="KEGG" id="apln:108734455"/>
<protein>
    <submittedName>
        <fullName evidence="10">Myogenesis-regulating glycosidase-like</fullName>
    </submittedName>
</protein>
<dbReference type="Pfam" id="PF01055">
    <property type="entry name" value="Glyco_hydro_31_2nd"/>
    <property type="match status" value="1"/>
</dbReference>
<evidence type="ECO:0000256" key="2">
    <source>
        <dbReference type="ARBA" id="ARBA00022801"/>
    </source>
</evidence>
<dbReference type="Gene3D" id="2.60.40.1180">
    <property type="entry name" value="Golgi alpha-mannosidase II"/>
    <property type="match status" value="1"/>
</dbReference>
<dbReference type="PANTHER" id="PTHR43053">
    <property type="entry name" value="GLYCOSIDASE FAMILY 31"/>
    <property type="match status" value="1"/>
</dbReference>
<evidence type="ECO:0000313" key="10">
    <source>
        <dbReference type="RefSeq" id="XP_018321537.1"/>
    </source>
</evidence>
<dbReference type="PANTHER" id="PTHR43053:SF4">
    <property type="entry name" value="MYOGENESIS-REGULATING GLYCOSIDASE"/>
    <property type="match status" value="1"/>
</dbReference>
<feature type="domain" description="Glycosyl hydrolase family 31 C-terminal" evidence="8">
    <location>
        <begin position="567"/>
        <end position="653"/>
    </location>
</feature>
<keyword evidence="5" id="KW-0472">Membrane</keyword>
<keyword evidence="5" id="KW-1133">Transmembrane helix</keyword>
<evidence type="ECO:0000256" key="6">
    <source>
        <dbReference type="SAM" id="SignalP"/>
    </source>
</evidence>
<keyword evidence="6" id="KW-0732">Signal</keyword>
<dbReference type="InParanoid" id="A0A1W4WM59"/>
<dbReference type="InterPro" id="IPR000322">
    <property type="entry name" value="Glyco_hydro_31_TIM"/>
</dbReference>
<sequence length="686" mass="77550">MQLLIAGLFLLISLADVWCVDEISLQKNDTSLRIIFNPSSSLFDLTLSYGDAAVLNATLGHGLGLTEDKITNCDGLSNCYLFGDDIRMHVHSNIDNGFTIFWRTKNTSVEFMDCVDLNTEAQTHWYGGPERNYQHYPIEKLVIDGVDYAVHEQNFSAISEPYWVNSRGAYLFVDERVPLFVDQNNAFQGRACFIAKQQDPYHNRPKIVLNYTLAAQENVREAHIHAVQHFLGKPTGHPNNKMISRPIWSTWARYKKNINDATLLEFANEIVNNGFRDGQFEIDDYWETCYGSLTFGDTFPNINSTVQTIKAMDFRVTLWVHPFINVNCSFIERGMNNDFIAKAADGTVTTTWWNSEDGYDAVYIDFTNPEAREWFADRLNLIKQLHDIDAFKFDAGESSFATDMPVLSGDPELAPNSLVSDYVKTCATFGDLIEVRTGYRTQYLPVFVRMIDKDSYWGENNGLYTLITTLIAMNLNGYVLVLPDMVGGNGYENAGGTPGGELFVRWLQANTFMPAIQFSYVPWDYETLTDSTGTTYNVVEVSQKFVALHDQYSNYIIQTMETSIEKGYPVNAPLWWVDPTDPDSLKEDTEYMLGEDILVAPVIVEGAVSRDVYLPQGTWIDGNSGTEYEGRQTIRNYSAPLDTLPYFIRKDVVVTEPTSASFTINSSNFLSFGIGFVITILIFVSS</sequence>
<reference evidence="10" key="1">
    <citation type="submission" date="2025-08" db="UniProtKB">
        <authorList>
            <consortium name="RefSeq"/>
        </authorList>
    </citation>
    <scope>IDENTIFICATION</scope>
    <source>
        <tissue evidence="10">Entire body</tissue>
    </source>
</reference>
<dbReference type="STRING" id="224129.A0A1W4WM59"/>
<feature type="chain" id="PRO_5010702530" evidence="6">
    <location>
        <begin position="20"/>
        <end position="686"/>
    </location>
</feature>
<evidence type="ECO:0000259" key="8">
    <source>
        <dbReference type="Pfam" id="PF21365"/>
    </source>
</evidence>
<dbReference type="GO" id="GO:0005975">
    <property type="term" value="P:carbohydrate metabolic process"/>
    <property type="evidence" value="ECO:0007669"/>
    <property type="project" value="InterPro"/>
</dbReference>
<dbReference type="Gene3D" id="3.20.20.80">
    <property type="entry name" value="Glycosidases"/>
    <property type="match status" value="1"/>
</dbReference>
<dbReference type="GeneID" id="108734455"/>
<dbReference type="Pfam" id="PF21365">
    <property type="entry name" value="Glyco_hydro_31_3rd"/>
    <property type="match status" value="1"/>
</dbReference>
<keyword evidence="9" id="KW-1185">Reference proteome</keyword>
<proteinExistence type="inferred from homology"/>
<dbReference type="RefSeq" id="XP_018321537.1">
    <property type="nucleotide sequence ID" value="XM_018466035.2"/>
</dbReference>
<feature type="transmembrane region" description="Helical" evidence="5">
    <location>
        <begin position="669"/>
        <end position="685"/>
    </location>
</feature>
<gene>
    <name evidence="10" type="primary">LOC108734455</name>
</gene>
<dbReference type="SUPFAM" id="SSF51445">
    <property type="entry name" value="(Trans)glycosidases"/>
    <property type="match status" value="1"/>
</dbReference>
<dbReference type="InterPro" id="IPR050985">
    <property type="entry name" value="Alpha-glycosidase_related"/>
</dbReference>
<dbReference type="Proteomes" id="UP000192223">
    <property type="component" value="Unplaced"/>
</dbReference>
<dbReference type="InterPro" id="IPR013780">
    <property type="entry name" value="Glyco_hydro_b"/>
</dbReference>
<accession>A0A1W4WM59</accession>
<keyword evidence="5" id="KW-0812">Transmembrane</keyword>
<organism evidence="9 10">
    <name type="scientific">Agrilus planipennis</name>
    <name type="common">Emerald ash borer</name>
    <name type="synonym">Agrilus marcopoli</name>
    <dbReference type="NCBI Taxonomy" id="224129"/>
    <lineage>
        <taxon>Eukaryota</taxon>
        <taxon>Metazoa</taxon>
        <taxon>Ecdysozoa</taxon>
        <taxon>Arthropoda</taxon>
        <taxon>Hexapoda</taxon>
        <taxon>Insecta</taxon>
        <taxon>Pterygota</taxon>
        <taxon>Neoptera</taxon>
        <taxon>Endopterygota</taxon>
        <taxon>Coleoptera</taxon>
        <taxon>Polyphaga</taxon>
        <taxon>Elateriformia</taxon>
        <taxon>Buprestoidea</taxon>
        <taxon>Buprestidae</taxon>
        <taxon>Agrilinae</taxon>
        <taxon>Agrilus</taxon>
    </lineage>
</organism>
<evidence type="ECO:0000256" key="5">
    <source>
        <dbReference type="SAM" id="Phobius"/>
    </source>
</evidence>